<dbReference type="OrthoDB" id="9780507at2"/>
<keyword evidence="7 10" id="KW-0472">Membrane</keyword>
<evidence type="ECO:0000256" key="5">
    <source>
        <dbReference type="ARBA" id="ARBA00022801"/>
    </source>
</evidence>
<keyword evidence="4 10" id="KW-0812">Transmembrane</keyword>
<reference evidence="12 13" key="1">
    <citation type="submission" date="2016-12" db="EMBL/GenBank/DDBJ databases">
        <authorList>
            <person name="Song W.-J."/>
            <person name="Kurnit D.M."/>
        </authorList>
    </citation>
    <scope>NUCLEOTIDE SEQUENCE [LARGE SCALE GENOMIC DNA]</scope>
    <source>
        <strain evidence="12 13">IMCC3135</strain>
    </source>
</reference>
<evidence type="ECO:0000256" key="6">
    <source>
        <dbReference type="ARBA" id="ARBA00022989"/>
    </source>
</evidence>
<organism evidence="12 13">
    <name type="scientific">Granulosicoccus antarcticus IMCC3135</name>
    <dbReference type="NCBI Taxonomy" id="1192854"/>
    <lineage>
        <taxon>Bacteria</taxon>
        <taxon>Pseudomonadati</taxon>
        <taxon>Pseudomonadota</taxon>
        <taxon>Gammaproteobacteria</taxon>
        <taxon>Chromatiales</taxon>
        <taxon>Granulosicoccaceae</taxon>
        <taxon>Granulosicoccus</taxon>
    </lineage>
</organism>
<evidence type="ECO:0000313" key="13">
    <source>
        <dbReference type="Proteomes" id="UP000250079"/>
    </source>
</evidence>
<name>A0A2Z2NL68_9GAMM</name>
<keyword evidence="6 10" id="KW-1133">Transmembrane helix</keyword>
<comment type="subcellular location">
    <subcellularLocation>
        <location evidence="1">Cell membrane</location>
        <topology evidence="1">Multi-pass membrane protein</topology>
    </subcellularLocation>
</comment>
<evidence type="ECO:0000256" key="7">
    <source>
        <dbReference type="ARBA" id="ARBA00023136"/>
    </source>
</evidence>
<evidence type="ECO:0000256" key="3">
    <source>
        <dbReference type="ARBA" id="ARBA00022475"/>
    </source>
</evidence>
<dbReference type="AlphaFoldDB" id="A0A2Z2NL68"/>
<dbReference type="GO" id="GO:0050380">
    <property type="term" value="F:undecaprenyl-diphosphatase activity"/>
    <property type="evidence" value="ECO:0007669"/>
    <property type="project" value="UniProtKB-EC"/>
</dbReference>
<evidence type="ECO:0000256" key="2">
    <source>
        <dbReference type="ARBA" id="ARBA00012374"/>
    </source>
</evidence>
<dbReference type="GO" id="GO:0005886">
    <property type="term" value="C:plasma membrane"/>
    <property type="evidence" value="ECO:0007669"/>
    <property type="project" value="UniProtKB-SubCell"/>
</dbReference>
<keyword evidence="3" id="KW-1003">Cell membrane</keyword>
<dbReference type="KEGG" id="gai:IMCC3135_02120"/>
<accession>A0A2Z2NL68</accession>
<keyword evidence="13" id="KW-1185">Reference proteome</keyword>
<evidence type="ECO:0000256" key="4">
    <source>
        <dbReference type="ARBA" id="ARBA00022692"/>
    </source>
</evidence>
<dbReference type="SMART" id="SM00014">
    <property type="entry name" value="acidPPc"/>
    <property type="match status" value="1"/>
</dbReference>
<protein>
    <recommendedName>
        <fullName evidence="2">undecaprenyl-diphosphate phosphatase</fullName>
        <ecNumber evidence="2">3.6.1.27</ecNumber>
    </recommendedName>
    <alternativeName>
        <fullName evidence="8">Undecaprenyl pyrophosphate phosphatase</fullName>
    </alternativeName>
</protein>
<proteinExistence type="predicted"/>
<evidence type="ECO:0000256" key="10">
    <source>
        <dbReference type="SAM" id="Phobius"/>
    </source>
</evidence>
<dbReference type="EMBL" id="CP018632">
    <property type="protein sequence ID" value="ASJ70538.1"/>
    <property type="molecule type" value="Genomic_DNA"/>
</dbReference>
<dbReference type="RefSeq" id="WP_088916073.1">
    <property type="nucleotide sequence ID" value="NZ_CP018632.1"/>
</dbReference>
<keyword evidence="5 12" id="KW-0378">Hydrolase</keyword>
<dbReference type="InterPro" id="IPR036938">
    <property type="entry name" value="PAP2/HPO_sf"/>
</dbReference>
<feature type="transmembrane region" description="Helical" evidence="10">
    <location>
        <begin position="61"/>
        <end position="79"/>
    </location>
</feature>
<dbReference type="EC" id="3.6.1.27" evidence="2"/>
<sequence length="174" mass="19128">MRILNLLHQADCGVLQWTFIQRDRRLVTPAARILSRTGDGYMPALTIIVCFSLSNPVYRQIAWQLTLLFLIERIIYFVAKNTLRRQRPAETLNSFTALVVASDKFSFPSGHTSAATLYAAIIYQHFPIIGALLLIWAAGVGSSRVVLGVHYPSDILAGASLGLAIASVQLSVLT</sequence>
<dbReference type="Gene3D" id="1.20.144.10">
    <property type="entry name" value="Phosphatidic acid phosphatase type 2/haloperoxidase"/>
    <property type="match status" value="1"/>
</dbReference>
<dbReference type="Pfam" id="PF01569">
    <property type="entry name" value="PAP2"/>
    <property type="match status" value="1"/>
</dbReference>
<evidence type="ECO:0000256" key="9">
    <source>
        <dbReference type="ARBA" id="ARBA00047594"/>
    </source>
</evidence>
<feature type="transmembrane region" description="Helical" evidence="10">
    <location>
        <begin position="114"/>
        <end position="135"/>
    </location>
</feature>
<gene>
    <name evidence="12" type="primary">pgpB</name>
    <name evidence="12" type="ORF">IMCC3135_02120</name>
</gene>
<evidence type="ECO:0000259" key="11">
    <source>
        <dbReference type="SMART" id="SM00014"/>
    </source>
</evidence>
<evidence type="ECO:0000256" key="8">
    <source>
        <dbReference type="ARBA" id="ARBA00032707"/>
    </source>
</evidence>
<evidence type="ECO:0000313" key="12">
    <source>
        <dbReference type="EMBL" id="ASJ70538.1"/>
    </source>
</evidence>
<feature type="domain" description="Phosphatidic acid phosphatase type 2/haloperoxidase" evidence="11">
    <location>
        <begin position="64"/>
        <end position="170"/>
    </location>
</feature>
<comment type="catalytic activity">
    <reaction evidence="9">
        <text>di-trans,octa-cis-undecaprenyl diphosphate + H2O = di-trans,octa-cis-undecaprenyl phosphate + phosphate + H(+)</text>
        <dbReference type="Rhea" id="RHEA:28094"/>
        <dbReference type="ChEBI" id="CHEBI:15377"/>
        <dbReference type="ChEBI" id="CHEBI:15378"/>
        <dbReference type="ChEBI" id="CHEBI:43474"/>
        <dbReference type="ChEBI" id="CHEBI:58405"/>
        <dbReference type="ChEBI" id="CHEBI:60392"/>
        <dbReference type="EC" id="3.6.1.27"/>
    </reaction>
</comment>
<dbReference type="InterPro" id="IPR000326">
    <property type="entry name" value="PAP2/HPO"/>
</dbReference>
<dbReference type="SUPFAM" id="SSF48317">
    <property type="entry name" value="Acid phosphatase/Vanadium-dependent haloperoxidase"/>
    <property type="match status" value="1"/>
</dbReference>
<dbReference type="PANTHER" id="PTHR14969">
    <property type="entry name" value="SPHINGOSINE-1-PHOSPHATE PHOSPHOHYDROLASE"/>
    <property type="match status" value="1"/>
</dbReference>
<dbReference type="Proteomes" id="UP000250079">
    <property type="component" value="Chromosome"/>
</dbReference>
<dbReference type="PANTHER" id="PTHR14969:SF62">
    <property type="entry name" value="DECAPRENYLPHOSPHORYL-5-PHOSPHORIBOSE PHOSPHATASE RV3807C-RELATED"/>
    <property type="match status" value="1"/>
</dbReference>
<evidence type="ECO:0000256" key="1">
    <source>
        <dbReference type="ARBA" id="ARBA00004651"/>
    </source>
</evidence>
<feature type="transmembrane region" description="Helical" evidence="10">
    <location>
        <begin position="155"/>
        <end position="173"/>
    </location>
</feature>
<dbReference type="CDD" id="cd01610">
    <property type="entry name" value="PAP2_like"/>
    <property type="match status" value="1"/>
</dbReference>